<feature type="chain" id="PRO_5046204817" description="DUF3558 domain-containing protein" evidence="1">
    <location>
        <begin position="23"/>
        <end position="388"/>
    </location>
</feature>
<dbReference type="Proteomes" id="UP001597419">
    <property type="component" value="Unassembled WGS sequence"/>
</dbReference>
<keyword evidence="3" id="KW-1185">Reference proteome</keyword>
<dbReference type="RefSeq" id="WP_345396332.1">
    <property type="nucleotide sequence ID" value="NZ_BAABHG010000008.1"/>
</dbReference>
<gene>
    <name evidence="2" type="ORF">ACFSYJ_11975</name>
</gene>
<keyword evidence="1" id="KW-0732">Signal</keyword>
<dbReference type="PROSITE" id="PS51257">
    <property type="entry name" value="PROKAR_LIPOPROTEIN"/>
    <property type="match status" value="1"/>
</dbReference>
<evidence type="ECO:0000256" key="1">
    <source>
        <dbReference type="SAM" id="SignalP"/>
    </source>
</evidence>
<organism evidence="2 3">
    <name type="scientific">Amycolatopsis samaneae</name>
    <dbReference type="NCBI Taxonomy" id="664691"/>
    <lineage>
        <taxon>Bacteria</taxon>
        <taxon>Bacillati</taxon>
        <taxon>Actinomycetota</taxon>
        <taxon>Actinomycetes</taxon>
        <taxon>Pseudonocardiales</taxon>
        <taxon>Pseudonocardiaceae</taxon>
        <taxon>Amycolatopsis</taxon>
    </lineage>
</organism>
<proteinExistence type="predicted"/>
<feature type="signal peptide" evidence="1">
    <location>
        <begin position="1"/>
        <end position="22"/>
    </location>
</feature>
<name>A0ABW5GCR8_9PSEU</name>
<reference evidence="3" key="1">
    <citation type="journal article" date="2019" name="Int. J. Syst. Evol. Microbiol.">
        <title>The Global Catalogue of Microorganisms (GCM) 10K type strain sequencing project: providing services to taxonomists for standard genome sequencing and annotation.</title>
        <authorList>
            <consortium name="The Broad Institute Genomics Platform"/>
            <consortium name="The Broad Institute Genome Sequencing Center for Infectious Disease"/>
            <person name="Wu L."/>
            <person name="Ma J."/>
        </authorList>
    </citation>
    <scope>NUCLEOTIDE SEQUENCE [LARGE SCALE GENOMIC DNA]</scope>
    <source>
        <strain evidence="3">CGMCC 4.7643</strain>
    </source>
</reference>
<sequence>MITRKVTLAAALVLPLVVSGCATETALKPAPQPVKWSPRQPRPADRDPAALAELDKLDLCALVDPGIYAKREANDQPISLVPWKHENRRECRLMRGGSPLLTVTDEESADDRERRYSAVADLGGIKGYRQEQWRDQKTVDCVYRIPVSFRRAIRIDPYFGRAEQPGGCDKVNDFAAAAAAKLPKNLVYSPDGQDTGAVGACADWLVPSRGEDCDPAVPVPVPQEPDKILAAGATDSQVECAVFADAVARVFGPGLRPVATPGACYFVEPPHRVQIEVGALAPADPPEMFGVDPAEWRERKVTSLHDMATVTFESQRGDEFSVYTSPHNDLASRAHLRLRVKAEPERGITLAGLVNTVSEVDKVRAVETMVRVLDQHFTWCSRSGGAGC</sequence>
<evidence type="ECO:0000313" key="3">
    <source>
        <dbReference type="Proteomes" id="UP001597419"/>
    </source>
</evidence>
<evidence type="ECO:0008006" key="4">
    <source>
        <dbReference type="Google" id="ProtNLM"/>
    </source>
</evidence>
<accession>A0ABW5GCR8</accession>
<comment type="caution">
    <text evidence="2">The sequence shown here is derived from an EMBL/GenBank/DDBJ whole genome shotgun (WGS) entry which is preliminary data.</text>
</comment>
<protein>
    <recommendedName>
        <fullName evidence="4">DUF3558 domain-containing protein</fullName>
    </recommendedName>
</protein>
<evidence type="ECO:0000313" key="2">
    <source>
        <dbReference type="EMBL" id="MFD2459322.1"/>
    </source>
</evidence>
<dbReference type="EMBL" id="JBHUKU010000006">
    <property type="protein sequence ID" value="MFD2459322.1"/>
    <property type="molecule type" value="Genomic_DNA"/>
</dbReference>